<dbReference type="HOGENOM" id="CLU_009958_6_1_1"/>
<keyword evidence="1" id="KW-0547">Nucleotide-binding</keyword>
<dbReference type="VEuPathDB" id="FungiDB:Z518_08352"/>
<dbReference type="PANTHER" id="PTHR14187">
    <property type="entry name" value="ALPHA KINASE/ELONGATION FACTOR 2 KINASE"/>
    <property type="match status" value="1"/>
</dbReference>
<dbReference type="GO" id="GO:0140662">
    <property type="term" value="F:ATP-dependent protein folding chaperone"/>
    <property type="evidence" value="ECO:0007669"/>
    <property type="project" value="InterPro"/>
</dbReference>
<dbReference type="GO" id="GO:0005524">
    <property type="term" value="F:ATP binding"/>
    <property type="evidence" value="ECO:0007669"/>
    <property type="project" value="UniProtKB-KW"/>
</dbReference>
<name>A0A0D2IGK5_9EURO</name>
<gene>
    <name evidence="3" type="ORF">Z518_08352</name>
</gene>
<dbReference type="EMBL" id="KN847480">
    <property type="protein sequence ID" value="KIX02411.1"/>
    <property type="molecule type" value="Genomic_DNA"/>
</dbReference>
<keyword evidence="4" id="KW-1185">Reference proteome</keyword>
<dbReference type="Gene3D" id="3.30.420.40">
    <property type="match status" value="1"/>
</dbReference>
<reference evidence="3 4" key="1">
    <citation type="submission" date="2015-01" db="EMBL/GenBank/DDBJ databases">
        <title>The Genome Sequence of Rhinocladiella mackenzie CBS 650.93.</title>
        <authorList>
            <consortium name="The Broad Institute Genomics Platform"/>
            <person name="Cuomo C."/>
            <person name="de Hoog S."/>
            <person name="Gorbushina A."/>
            <person name="Stielow B."/>
            <person name="Teixiera M."/>
            <person name="Abouelleil A."/>
            <person name="Chapman S.B."/>
            <person name="Priest M."/>
            <person name="Young S.K."/>
            <person name="Wortman J."/>
            <person name="Nusbaum C."/>
            <person name="Birren B."/>
        </authorList>
    </citation>
    <scope>NUCLEOTIDE SEQUENCE [LARGE SCALE GENOMIC DNA]</scope>
    <source>
        <strain evidence="3 4">CBS 650.93</strain>
    </source>
</reference>
<dbReference type="OrthoDB" id="2963168at2759"/>
<accession>A0A0D2IGK5</accession>
<dbReference type="AlphaFoldDB" id="A0A0D2IGK5"/>
<dbReference type="STRING" id="1442369.A0A0D2IGK5"/>
<dbReference type="PANTHER" id="PTHR14187:SF5">
    <property type="entry name" value="HEAT SHOCK 70 KDA PROTEIN 12A"/>
    <property type="match status" value="1"/>
</dbReference>
<dbReference type="CDD" id="cd10170">
    <property type="entry name" value="ASKHA_NBD_HSP70"/>
    <property type="match status" value="1"/>
</dbReference>
<dbReference type="GeneID" id="25296423"/>
<dbReference type="Proteomes" id="UP000053617">
    <property type="component" value="Unassembled WGS sequence"/>
</dbReference>
<evidence type="ECO:0000313" key="4">
    <source>
        <dbReference type="Proteomes" id="UP000053617"/>
    </source>
</evidence>
<keyword evidence="2" id="KW-0067">ATP-binding</keyword>
<evidence type="ECO:0000256" key="1">
    <source>
        <dbReference type="ARBA" id="ARBA00022741"/>
    </source>
</evidence>
<dbReference type="InterPro" id="IPR013126">
    <property type="entry name" value="Hsp_70_fam"/>
</dbReference>
<dbReference type="SUPFAM" id="SSF53067">
    <property type="entry name" value="Actin-like ATPase domain"/>
    <property type="match status" value="2"/>
</dbReference>
<evidence type="ECO:0008006" key="5">
    <source>
        <dbReference type="Google" id="ProtNLM"/>
    </source>
</evidence>
<dbReference type="InterPro" id="IPR043129">
    <property type="entry name" value="ATPase_NBD"/>
</dbReference>
<dbReference type="Pfam" id="PF00012">
    <property type="entry name" value="HSP70"/>
    <property type="match status" value="1"/>
</dbReference>
<evidence type="ECO:0000313" key="3">
    <source>
        <dbReference type="EMBL" id="KIX02411.1"/>
    </source>
</evidence>
<sequence length="581" mass="65580">MESAFEDLAVFESDDQIIIALDFGTTFSGIAYAFKTDSKPELVSVLDWPGLESEKQPKTPTVISYDPKSKRSFTWGAQAHKHVKIEGIKLLLDPEQDKPVYVPATNTRAELAKLGKPPVEVVADYIRSIYEHALERIATKVPEEYLENEVQKKFVISVPAVWSDRAKDATLRAAKLAGIYPVTLIKEPEAAAMYTLHVLQDRGLGVGDALVICDAGGGTVDLISYEILQKRPTLQLKELVPSKGGIAGSLQLNKRFEEQVKMLVGEDQYYHLRKTPAYDQAVKFFDRTVKPEFRGKKDVSWYVNFPMADLEDDESQGLKRDSWELKSDVVETIFSPLIEDIGRMVDDQVNLVQKKRLVQNHSKGAEVKAIFLVGGFGASEYLKQNIQRRHPDIQVIQPHDAWAAIVKGAVLSQLPNEALITSVVAPRHYGVKAHWRYDPVKDAGQKSWYDSSHGHLRVDQMTWYIEKGEDLQREQKISFPFFRRLPYDYQDSDLVFTDTLYSDESARANNYPKEGIVKANCTLSADLRSIDRSMLKEKVCADGKTYVDVNYDLVVSLKSALMRFSLEIKGKEFGSVAAKYE</sequence>
<evidence type="ECO:0000256" key="2">
    <source>
        <dbReference type="ARBA" id="ARBA00022840"/>
    </source>
</evidence>
<proteinExistence type="predicted"/>
<dbReference type="RefSeq" id="XP_013269547.1">
    <property type="nucleotide sequence ID" value="XM_013414093.1"/>
</dbReference>
<organism evidence="3 4">
    <name type="scientific">Rhinocladiella mackenziei CBS 650.93</name>
    <dbReference type="NCBI Taxonomy" id="1442369"/>
    <lineage>
        <taxon>Eukaryota</taxon>
        <taxon>Fungi</taxon>
        <taxon>Dikarya</taxon>
        <taxon>Ascomycota</taxon>
        <taxon>Pezizomycotina</taxon>
        <taxon>Eurotiomycetes</taxon>
        <taxon>Chaetothyriomycetidae</taxon>
        <taxon>Chaetothyriales</taxon>
        <taxon>Herpotrichiellaceae</taxon>
        <taxon>Rhinocladiella</taxon>
    </lineage>
</organism>
<protein>
    <recommendedName>
        <fullName evidence="5">Actin-like ATPase domain-containing protein</fullName>
    </recommendedName>
</protein>